<keyword evidence="1" id="KW-1133">Transmembrane helix</keyword>
<organism evidence="2 3">
    <name type="scientific">Phlyctema vagabunda</name>
    <dbReference type="NCBI Taxonomy" id="108571"/>
    <lineage>
        <taxon>Eukaryota</taxon>
        <taxon>Fungi</taxon>
        <taxon>Dikarya</taxon>
        <taxon>Ascomycota</taxon>
        <taxon>Pezizomycotina</taxon>
        <taxon>Leotiomycetes</taxon>
        <taxon>Helotiales</taxon>
        <taxon>Dermateaceae</taxon>
        <taxon>Phlyctema</taxon>
    </lineage>
</organism>
<evidence type="ECO:0000313" key="3">
    <source>
        <dbReference type="Proteomes" id="UP001629113"/>
    </source>
</evidence>
<evidence type="ECO:0000256" key="1">
    <source>
        <dbReference type="SAM" id="Phobius"/>
    </source>
</evidence>
<reference evidence="2 3" key="1">
    <citation type="submission" date="2024-06" db="EMBL/GenBank/DDBJ databases">
        <title>Complete genome of Phlyctema vagabunda strain 19-DSS-EL-015.</title>
        <authorList>
            <person name="Fiorenzani C."/>
        </authorList>
    </citation>
    <scope>NUCLEOTIDE SEQUENCE [LARGE SCALE GENOMIC DNA]</scope>
    <source>
        <strain evidence="2 3">19-DSS-EL-015</strain>
    </source>
</reference>
<keyword evidence="3" id="KW-1185">Reference proteome</keyword>
<dbReference type="InterPro" id="IPR036305">
    <property type="entry name" value="RGS_sf"/>
</dbReference>
<feature type="transmembrane region" description="Helical" evidence="1">
    <location>
        <begin position="393"/>
        <end position="418"/>
    </location>
</feature>
<feature type="transmembrane region" description="Helical" evidence="1">
    <location>
        <begin position="274"/>
        <end position="298"/>
    </location>
</feature>
<dbReference type="InterPro" id="IPR044926">
    <property type="entry name" value="RGS_subdomain_2"/>
</dbReference>
<keyword evidence="1" id="KW-0472">Membrane</keyword>
<sequence length="419" mass="46776">MAPSWLQWYKKPSYVDIKQFAAGIHEKAPRVTASPRSSLDGRRVSGDIPSNLSLEKILKNETCSPMSLHDFYMYLKYIEYSPENLEFYLWFLDYESAYHATASSASNSSSSLWEVEQFTAIPSSPSQESNHGVLDIEKGGSNGYVGSFFDEPCASAKDNKNRESTSSLSFASIFRSRVVESLTADKDGTLNPAAQLIDTRQKELRNVAATFLLPESPKELNITAAMRNECLEAIATSSSPHHLKPIAEHCLLLLSSCSHRNFIRLGVSNGTFETVCMGTGLGIMLTIAGFICMLLLAFTSPGYHQSSRWRGVAAWPMWTIGIGLILSGIRGSCFFLLLFSRRQPLPWESMSDDAAVIEPPKRPALIRFFSKIMIFDRKVRVKDHNLRKLQFKIVIQSVLGGAIFATAMEIFFLALPIWK</sequence>
<keyword evidence="1" id="KW-0812">Transmembrane</keyword>
<dbReference type="PANTHER" id="PTHR39466:SF1">
    <property type="entry name" value="RGS DOMAIN-CONTAINING PROTEIN"/>
    <property type="match status" value="1"/>
</dbReference>
<accession>A0ABR4PXM2</accession>
<proteinExistence type="predicted"/>
<dbReference type="PANTHER" id="PTHR39466">
    <property type="entry name" value="RGS DOMAIN-CONTAINING PROTEIN"/>
    <property type="match status" value="1"/>
</dbReference>
<protein>
    <recommendedName>
        <fullName evidence="4">RGS domain-containing protein</fullName>
    </recommendedName>
</protein>
<name>A0ABR4PXM2_9HELO</name>
<dbReference type="Gene3D" id="1.10.167.10">
    <property type="entry name" value="Regulator of G-protein Signalling 4, domain 2"/>
    <property type="match status" value="1"/>
</dbReference>
<dbReference type="EMBL" id="JBFCZG010000001">
    <property type="protein sequence ID" value="KAL3427943.1"/>
    <property type="molecule type" value="Genomic_DNA"/>
</dbReference>
<evidence type="ECO:0000313" key="2">
    <source>
        <dbReference type="EMBL" id="KAL3427943.1"/>
    </source>
</evidence>
<feature type="transmembrane region" description="Helical" evidence="1">
    <location>
        <begin position="318"/>
        <end position="339"/>
    </location>
</feature>
<dbReference type="SUPFAM" id="SSF48097">
    <property type="entry name" value="Regulator of G-protein signaling, RGS"/>
    <property type="match status" value="1"/>
</dbReference>
<dbReference type="Proteomes" id="UP001629113">
    <property type="component" value="Unassembled WGS sequence"/>
</dbReference>
<comment type="caution">
    <text evidence="2">The sequence shown here is derived from an EMBL/GenBank/DDBJ whole genome shotgun (WGS) entry which is preliminary data.</text>
</comment>
<gene>
    <name evidence="2" type="ORF">PVAG01_01452</name>
</gene>
<evidence type="ECO:0008006" key="4">
    <source>
        <dbReference type="Google" id="ProtNLM"/>
    </source>
</evidence>